<protein>
    <recommendedName>
        <fullName evidence="5">5-formyltetrahydrofolate cyclo-ligase</fullName>
        <ecNumber evidence="5">6.3.3.2</ecNumber>
    </recommendedName>
</protein>
<keyword evidence="5" id="KW-0479">Metal-binding</keyword>
<evidence type="ECO:0000256" key="5">
    <source>
        <dbReference type="RuleBase" id="RU361279"/>
    </source>
</evidence>
<organism evidence="6 7">
    <name type="scientific">Solemya velesiana gill symbiont</name>
    <dbReference type="NCBI Taxonomy" id="1918948"/>
    <lineage>
        <taxon>Bacteria</taxon>
        <taxon>Pseudomonadati</taxon>
        <taxon>Pseudomonadota</taxon>
        <taxon>Gammaproteobacteria</taxon>
        <taxon>sulfur-oxidizing symbionts</taxon>
    </lineage>
</organism>
<dbReference type="GO" id="GO:0046872">
    <property type="term" value="F:metal ion binding"/>
    <property type="evidence" value="ECO:0007669"/>
    <property type="project" value="UniProtKB-KW"/>
</dbReference>
<dbReference type="GO" id="GO:0030272">
    <property type="term" value="F:5-formyltetrahydrofolate cyclo-ligase activity"/>
    <property type="evidence" value="ECO:0007669"/>
    <property type="project" value="UniProtKB-EC"/>
</dbReference>
<dbReference type="Pfam" id="PF01812">
    <property type="entry name" value="5-FTHF_cyc-lig"/>
    <property type="match status" value="1"/>
</dbReference>
<evidence type="ECO:0000256" key="1">
    <source>
        <dbReference type="ARBA" id="ARBA00010638"/>
    </source>
</evidence>
<dbReference type="NCBIfam" id="TIGR02727">
    <property type="entry name" value="MTHFS_bact"/>
    <property type="match status" value="1"/>
</dbReference>
<evidence type="ECO:0000313" key="7">
    <source>
        <dbReference type="Proteomes" id="UP000190896"/>
    </source>
</evidence>
<dbReference type="GO" id="GO:0005524">
    <property type="term" value="F:ATP binding"/>
    <property type="evidence" value="ECO:0007669"/>
    <property type="project" value="UniProtKB-KW"/>
</dbReference>
<dbReference type="GO" id="GO:0035999">
    <property type="term" value="P:tetrahydrofolate interconversion"/>
    <property type="evidence" value="ECO:0007669"/>
    <property type="project" value="TreeGrafter"/>
</dbReference>
<name>A0A1T2KUJ8_9GAMM</name>
<feature type="binding site" evidence="4">
    <location>
        <position position="55"/>
    </location>
    <ligand>
        <name>substrate</name>
    </ligand>
</feature>
<dbReference type="InterPro" id="IPR024185">
    <property type="entry name" value="FTHF_cligase-like_sf"/>
</dbReference>
<keyword evidence="7" id="KW-1185">Reference proteome</keyword>
<dbReference type="Gene3D" id="3.40.50.10420">
    <property type="entry name" value="NagB/RpiA/CoA transferase-like"/>
    <property type="match status" value="1"/>
</dbReference>
<dbReference type="OrthoDB" id="9801938at2"/>
<dbReference type="EMBL" id="MPRJ01000036">
    <property type="protein sequence ID" value="OOZ36527.1"/>
    <property type="molecule type" value="Genomic_DNA"/>
</dbReference>
<comment type="caution">
    <text evidence="6">The sequence shown here is derived from an EMBL/GenBank/DDBJ whole genome shotgun (WGS) entry which is preliminary data.</text>
</comment>
<dbReference type="PANTHER" id="PTHR23407:SF1">
    <property type="entry name" value="5-FORMYLTETRAHYDROFOLATE CYCLO-LIGASE"/>
    <property type="match status" value="1"/>
</dbReference>
<dbReference type="SUPFAM" id="SSF100950">
    <property type="entry name" value="NagB/RpiA/CoA transferase-like"/>
    <property type="match status" value="1"/>
</dbReference>
<accession>A0A1T2KUJ8</accession>
<keyword evidence="2 4" id="KW-0547">Nucleotide-binding</keyword>
<reference evidence="6 7" key="1">
    <citation type="submission" date="2016-11" db="EMBL/GenBank/DDBJ databases">
        <title>Mixed transmission modes and dynamic genome evolution in an obligate animal-bacterial symbiosis.</title>
        <authorList>
            <person name="Russell S.L."/>
            <person name="Corbett-Detig R.B."/>
            <person name="Cavanaugh C.M."/>
        </authorList>
    </citation>
    <scope>NUCLEOTIDE SEQUENCE [LARGE SCALE GENOMIC DNA]</scope>
    <source>
        <strain evidence="6">Se-Cadez</strain>
    </source>
</reference>
<sequence>MTNTRQLRIEIRQRRREISPHEQRIHSRDAARTFHSSPLFRQCQHLAVYLANDGELNPEPLAEKALSAGKKLYLPVLRPNTHKSLWFAPYAPGDKLISNRFGIPEPDIRKKKTVLPWALDLIIMPLVAFDTQGNRLGIGGGYYDRTLNYLRLRKQWFRPRLAGFAHERQKVQSLPSNPWDIPIHYAITESMVYKF</sequence>
<dbReference type="Proteomes" id="UP000190896">
    <property type="component" value="Unassembled WGS sequence"/>
</dbReference>
<dbReference type="EC" id="6.3.3.2" evidence="5"/>
<dbReference type="InterPro" id="IPR037171">
    <property type="entry name" value="NagB/RpiA_transferase-like"/>
</dbReference>
<dbReference type="AlphaFoldDB" id="A0A1T2KUJ8"/>
<feature type="binding site" evidence="4">
    <location>
        <position position="50"/>
    </location>
    <ligand>
        <name>substrate</name>
    </ligand>
</feature>
<comment type="similarity">
    <text evidence="1 5">Belongs to the 5-formyltetrahydrofolate cyclo-ligase family.</text>
</comment>
<dbReference type="PANTHER" id="PTHR23407">
    <property type="entry name" value="ATPASE INHIBITOR/5-FORMYLTETRAHYDROFOLATE CYCLO-LIGASE"/>
    <property type="match status" value="1"/>
</dbReference>
<dbReference type="RefSeq" id="WP_078487058.1">
    <property type="nucleotide sequence ID" value="NZ_MPRJ01000036.1"/>
</dbReference>
<comment type="catalytic activity">
    <reaction evidence="5">
        <text>(6S)-5-formyl-5,6,7,8-tetrahydrofolate + ATP = (6R)-5,10-methenyltetrahydrofolate + ADP + phosphate</text>
        <dbReference type="Rhea" id="RHEA:10488"/>
        <dbReference type="ChEBI" id="CHEBI:30616"/>
        <dbReference type="ChEBI" id="CHEBI:43474"/>
        <dbReference type="ChEBI" id="CHEBI:57455"/>
        <dbReference type="ChEBI" id="CHEBI:57457"/>
        <dbReference type="ChEBI" id="CHEBI:456216"/>
        <dbReference type="EC" id="6.3.3.2"/>
    </reaction>
</comment>
<evidence type="ECO:0000313" key="6">
    <source>
        <dbReference type="EMBL" id="OOZ36527.1"/>
    </source>
</evidence>
<evidence type="ECO:0000256" key="2">
    <source>
        <dbReference type="ARBA" id="ARBA00022741"/>
    </source>
</evidence>
<dbReference type="PIRSF" id="PIRSF006806">
    <property type="entry name" value="FTHF_cligase"/>
    <property type="match status" value="1"/>
</dbReference>
<proteinExistence type="inferred from homology"/>
<comment type="cofactor">
    <cofactor evidence="5">
        <name>Mg(2+)</name>
        <dbReference type="ChEBI" id="CHEBI:18420"/>
    </cofactor>
</comment>
<feature type="binding site" evidence="4">
    <location>
        <begin position="135"/>
        <end position="143"/>
    </location>
    <ligand>
        <name>ATP</name>
        <dbReference type="ChEBI" id="CHEBI:30616"/>
    </ligand>
</feature>
<evidence type="ECO:0000256" key="3">
    <source>
        <dbReference type="ARBA" id="ARBA00022840"/>
    </source>
</evidence>
<keyword evidence="5" id="KW-0460">Magnesium</keyword>
<dbReference type="InterPro" id="IPR002698">
    <property type="entry name" value="FTHF_cligase"/>
</dbReference>
<keyword evidence="6" id="KW-0436">Ligase</keyword>
<dbReference type="GO" id="GO:0009396">
    <property type="term" value="P:folic acid-containing compound biosynthetic process"/>
    <property type="evidence" value="ECO:0007669"/>
    <property type="project" value="TreeGrafter"/>
</dbReference>
<keyword evidence="3 4" id="KW-0067">ATP-binding</keyword>
<evidence type="ECO:0000256" key="4">
    <source>
        <dbReference type="PIRSR" id="PIRSR006806-1"/>
    </source>
</evidence>
<gene>
    <name evidence="6" type="ORF">BOW51_06865</name>
</gene>